<evidence type="ECO:0000313" key="2">
    <source>
        <dbReference type="EMBL" id="KAK1764142.1"/>
    </source>
</evidence>
<organism evidence="2 3">
    <name type="scientific">Phialemonium atrogriseum</name>
    <dbReference type="NCBI Taxonomy" id="1093897"/>
    <lineage>
        <taxon>Eukaryota</taxon>
        <taxon>Fungi</taxon>
        <taxon>Dikarya</taxon>
        <taxon>Ascomycota</taxon>
        <taxon>Pezizomycotina</taxon>
        <taxon>Sordariomycetes</taxon>
        <taxon>Sordariomycetidae</taxon>
        <taxon>Cephalothecales</taxon>
        <taxon>Cephalothecaceae</taxon>
        <taxon>Phialemonium</taxon>
    </lineage>
</organism>
<name>A0AAJ0FEB0_9PEZI</name>
<keyword evidence="1" id="KW-1133">Transmembrane helix</keyword>
<dbReference type="AlphaFoldDB" id="A0AAJ0FEB0"/>
<proteinExistence type="predicted"/>
<protein>
    <submittedName>
        <fullName evidence="2">Uncharacterized protein</fullName>
    </submittedName>
</protein>
<dbReference type="RefSeq" id="XP_060280355.1">
    <property type="nucleotide sequence ID" value="XM_060428809.1"/>
</dbReference>
<feature type="transmembrane region" description="Helical" evidence="1">
    <location>
        <begin position="46"/>
        <end position="67"/>
    </location>
</feature>
<keyword evidence="1" id="KW-0812">Transmembrane</keyword>
<evidence type="ECO:0000313" key="3">
    <source>
        <dbReference type="Proteomes" id="UP001244011"/>
    </source>
</evidence>
<keyword evidence="1" id="KW-0472">Membrane</keyword>
<gene>
    <name evidence="2" type="ORF">QBC33DRAFT_548209</name>
</gene>
<accession>A0AAJ0FEB0</accession>
<dbReference type="Proteomes" id="UP001244011">
    <property type="component" value="Unassembled WGS sequence"/>
</dbReference>
<keyword evidence="3" id="KW-1185">Reference proteome</keyword>
<evidence type="ECO:0000256" key="1">
    <source>
        <dbReference type="SAM" id="Phobius"/>
    </source>
</evidence>
<sequence>MAASIPTIPSPVAPVVATATVAAPATVATAATPAITAVPVDVAMSAGDATLVAEAILVLLPLVLASLDDGGVSARRQARGGLEGQGGEDC</sequence>
<dbReference type="EMBL" id="MU839022">
    <property type="protein sequence ID" value="KAK1764142.1"/>
    <property type="molecule type" value="Genomic_DNA"/>
</dbReference>
<dbReference type="GeneID" id="85311996"/>
<reference evidence="2" key="1">
    <citation type="submission" date="2023-06" db="EMBL/GenBank/DDBJ databases">
        <title>Genome-scale phylogeny and comparative genomics of the fungal order Sordariales.</title>
        <authorList>
            <consortium name="Lawrence Berkeley National Laboratory"/>
            <person name="Hensen N."/>
            <person name="Bonometti L."/>
            <person name="Westerberg I."/>
            <person name="Brannstrom I.O."/>
            <person name="Guillou S."/>
            <person name="Cros-Aarteil S."/>
            <person name="Calhoun S."/>
            <person name="Haridas S."/>
            <person name="Kuo A."/>
            <person name="Mondo S."/>
            <person name="Pangilinan J."/>
            <person name="Riley R."/>
            <person name="Labutti K."/>
            <person name="Andreopoulos B."/>
            <person name="Lipzen A."/>
            <person name="Chen C."/>
            <person name="Yanf M."/>
            <person name="Daum C."/>
            <person name="Ng V."/>
            <person name="Clum A."/>
            <person name="Steindorff A."/>
            <person name="Ohm R."/>
            <person name="Martin F."/>
            <person name="Silar P."/>
            <person name="Natvig D."/>
            <person name="Lalanne C."/>
            <person name="Gautier V."/>
            <person name="Ament-Velasquez S.L."/>
            <person name="Kruys A."/>
            <person name="Hutchinson M.I."/>
            <person name="Powell A.J."/>
            <person name="Barry K."/>
            <person name="Miller A.N."/>
            <person name="Grigoriev I.V."/>
            <person name="Debuchy R."/>
            <person name="Gladieux P."/>
            <person name="Thoren M.H."/>
            <person name="Johannesson H."/>
        </authorList>
    </citation>
    <scope>NUCLEOTIDE SEQUENCE</scope>
    <source>
        <strain evidence="2">8032-3</strain>
    </source>
</reference>
<comment type="caution">
    <text evidence="2">The sequence shown here is derived from an EMBL/GenBank/DDBJ whole genome shotgun (WGS) entry which is preliminary data.</text>
</comment>